<sequence>MSAATSRALALRSSFQTACRRPVQSQLIRPLGRMGYASAQGKAAKSSDMPWNWYPGRYLPLDQRLQEEQPCHPCQPRQGTQRNQGRIRKGSDDSKPAKESSEKESSKANPSEEEKPKESDNLSKSKR</sequence>
<organism evidence="2 3">
    <name type="scientific">Lasiosphaeria miniovina</name>
    <dbReference type="NCBI Taxonomy" id="1954250"/>
    <lineage>
        <taxon>Eukaryota</taxon>
        <taxon>Fungi</taxon>
        <taxon>Dikarya</taxon>
        <taxon>Ascomycota</taxon>
        <taxon>Pezizomycotina</taxon>
        <taxon>Sordariomycetes</taxon>
        <taxon>Sordariomycetidae</taxon>
        <taxon>Sordariales</taxon>
        <taxon>Lasiosphaeriaceae</taxon>
        <taxon>Lasiosphaeria</taxon>
    </lineage>
</organism>
<dbReference type="AlphaFoldDB" id="A0AA40B529"/>
<accession>A0AA40B529</accession>
<reference evidence="2" key="1">
    <citation type="submission" date="2023-06" db="EMBL/GenBank/DDBJ databases">
        <title>Genome-scale phylogeny and comparative genomics of the fungal order Sordariales.</title>
        <authorList>
            <consortium name="Lawrence Berkeley National Laboratory"/>
            <person name="Hensen N."/>
            <person name="Bonometti L."/>
            <person name="Westerberg I."/>
            <person name="Brannstrom I.O."/>
            <person name="Guillou S."/>
            <person name="Cros-Aarteil S."/>
            <person name="Calhoun S."/>
            <person name="Haridas S."/>
            <person name="Kuo A."/>
            <person name="Mondo S."/>
            <person name="Pangilinan J."/>
            <person name="Riley R."/>
            <person name="LaButti K."/>
            <person name="Andreopoulos B."/>
            <person name="Lipzen A."/>
            <person name="Chen C."/>
            <person name="Yanf M."/>
            <person name="Daum C."/>
            <person name="Ng V."/>
            <person name="Clum A."/>
            <person name="Steindorff A."/>
            <person name="Ohm R."/>
            <person name="Martin F."/>
            <person name="Silar P."/>
            <person name="Natvig D."/>
            <person name="Lalanne C."/>
            <person name="Gautier V."/>
            <person name="Ament-velasquez S.L."/>
            <person name="Kruys A."/>
            <person name="Hutchinson M.I."/>
            <person name="Powell A.J."/>
            <person name="Barry K."/>
            <person name="Miller A.N."/>
            <person name="Grigoriev I.V."/>
            <person name="Debuchy R."/>
            <person name="Gladieux P."/>
            <person name="Thoren M.H."/>
            <person name="Johannesson H."/>
        </authorList>
    </citation>
    <scope>NUCLEOTIDE SEQUENCE</scope>
    <source>
        <strain evidence="2">SMH2392-1A</strain>
    </source>
</reference>
<name>A0AA40B529_9PEZI</name>
<dbReference type="GeneID" id="85330254"/>
<keyword evidence="3" id="KW-1185">Reference proteome</keyword>
<feature type="region of interest" description="Disordered" evidence="1">
    <location>
        <begin position="64"/>
        <end position="127"/>
    </location>
</feature>
<dbReference type="Proteomes" id="UP001172101">
    <property type="component" value="Unassembled WGS sequence"/>
</dbReference>
<protein>
    <submittedName>
        <fullName evidence="2">Uncharacterized protein</fullName>
    </submittedName>
</protein>
<feature type="region of interest" description="Disordered" evidence="1">
    <location>
        <begin position="37"/>
        <end position="56"/>
    </location>
</feature>
<dbReference type="RefSeq" id="XP_060300729.1">
    <property type="nucleotide sequence ID" value="XM_060446984.1"/>
</dbReference>
<gene>
    <name evidence="2" type="ORF">B0T26DRAFT_799763</name>
</gene>
<evidence type="ECO:0000313" key="2">
    <source>
        <dbReference type="EMBL" id="KAK0727874.1"/>
    </source>
</evidence>
<feature type="compositionally biased region" description="Basic and acidic residues" evidence="1">
    <location>
        <begin position="89"/>
        <end position="127"/>
    </location>
</feature>
<dbReference type="EMBL" id="JAUIRO010000002">
    <property type="protein sequence ID" value="KAK0727874.1"/>
    <property type="molecule type" value="Genomic_DNA"/>
</dbReference>
<evidence type="ECO:0000313" key="3">
    <source>
        <dbReference type="Proteomes" id="UP001172101"/>
    </source>
</evidence>
<evidence type="ECO:0000256" key="1">
    <source>
        <dbReference type="SAM" id="MobiDB-lite"/>
    </source>
</evidence>
<comment type="caution">
    <text evidence="2">The sequence shown here is derived from an EMBL/GenBank/DDBJ whole genome shotgun (WGS) entry which is preliminary data.</text>
</comment>
<proteinExistence type="predicted"/>